<geneLocation type="mitochondrion" evidence="5"/>
<dbReference type="InterPro" id="IPR005679">
    <property type="entry name" value="Ribosomal_uS12_bac"/>
</dbReference>
<dbReference type="InterPro" id="IPR012340">
    <property type="entry name" value="NA-bd_OB-fold"/>
</dbReference>
<protein>
    <submittedName>
        <fullName evidence="5">Ribosomal protein S12</fullName>
    </submittedName>
</protein>
<accession>A0A2U9DQS3</accession>
<keyword evidence="3 4" id="KW-0687">Ribonucleoprotein</keyword>
<dbReference type="PANTHER" id="PTHR11652">
    <property type="entry name" value="30S RIBOSOMAL PROTEIN S12 FAMILY MEMBER"/>
    <property type="match status" value="1"/>
</dbReference>
<reference evidence="5" key="1">
    <citation type="journal article" date="2018" name="Protistology">
        <title>The complete mitochondrial genome of Clydonella sawyeri (Amoebozoa, Discosea, Vannellida).</title>
        <authorList>
            <person name="Bondarenko N."/>
            <person name="Glotova A."/>
            <person name="Kamyshatskaya O."/>
            <person name="Alexy S."/>
        </authorList>
    </citation>
    <scope>NUCLEOTIDE SEQUENCE</scope>
</reference>
<dbReference type="AlphaFoldDB" id="A0A2U9DQS3"/>
<dbReference type="SUPFAM" id="SSF50249">
    <property type="entry name" value="Nucleic acid-binding proteins"/>
    <property type="match status" value="1"/>
</dbReference>
<organism evidence="5">
    <name type="scientific">Clydonella sawyeri</name>
    <dbReference type="NCBI Taxonomy" id="2201168"/>
    <lineage>
        <taxon>Eukaryota</taxon>
        <taxon>Amoebozoa</taxon>
        <taxon>Discosea</taxon>
        <taxon>Flabellinia</taxon>
        <taxon>Vannellidae</taxon>
        <taxon>Clydonella</taxon>
    </lineage>
</organism>
<dbReference type="InterPro" id="IPR006032">
    <property type="entry name" value="Ribosomal_uS12"/>
</dbReference>
<dbReference type="PRINTS" id="PR01034">
    <property type="entry name" value="RIBOSOMALS12"/>
</dbReference>
<evidence type="ECO:0000313" key="5">
    <source>
        <dbReference type="EMBL" id="AWP39922.1"/>
    </source>
</evidence>
<evidence type="ECO:0000256" key="2">
    <source>
        <dbReference type="ARBA" id="ARBA00022980"/>
    </source>
</evidence>
<dbReference type="PIRSF" id="PIRSF002133">
    <property type="entry name" value="Ribosomal_S12/S23"/>
    <property type="match status" value="1"/>
</dbReference>
<comment type="similarity">
    <text evidence="1 4">Belongs to the universal ribosomal protein uS12 family.</text>
</comment>
<dbReference type="GO" id="GO:0006412">
    <property type="term" value="P:translation"/>
    <property type="evidence" value="ECO:0007669"/>
    <property type="project" value="InterPro"/>
</dbReference>
<proteinExistence type="inferred from homology"/>
<dbReference type="NCBIfam" id="TIGR00981">
    <property type="entry name" value="rpsL_bact"/>
    <property type="match status" value="1"/>
</dbReference>
<dbReference type="FunFam" id="2.40.50.140:FF:000099">
    <property type="entry name" value="Ribosomal protein S12, mitochondrial"/>
    <property type="match status" value="1"/>
</dbReference>
<dbReference type="GO" id="GO:0003735">
    <property type="term" value="F:structural constituent of ribosome"/>
    <property type="evidence" value="ECO:0007669"/>
    <property type="project" value="InterPro"/>
</dbReference>
<evidence type="ECO:0000256" key="1">
    <source>
        <dbReference type="ARBA" id="ARBA00005657"/>
    </source>
</evidence>
<name>A0A2U9DQS3_9EUKA</name>
<keyword evidence="2 4" id="KW-0689">Ribosomal protein</keyword>
<gene>
    <name evidence="5" type="primary">rps12</name>
</gene>
<dbReference type="Pfam" id="PF00164">
    <property type="entry name" value="Ribosom_S12_S23"/>
    <property type="match status" value="1"/>
</dbReference>
<dbReference type="CDD" id="cd03368">
    <property type="entry name" value="Ribosomal_S12"/>
    <property type="match status" value="1"/>
</dbReference>
<dbReference type="Gene3D" id="2.40.50.140">
    <property type="entry name" value="Nucleic acid-binding proteins"/>
    <property type="match status" value="1"/>
</dbReference>
<dbReference type="PROSITE" id="PS00055">
    <property type="entry name" value="RIBOSOMAL_S12"/>
    <property type="match status" value="1"/>
</dbReference>
<evidence type="ECO:0000256" key="3">
    <source>
        <dbReference type="ARBA" id="ARBA00023274"/>
    </source>
</evidence>
<evidence type="ECO:0000256" key="4">
    <source>
        <dbReference type="RuleBase" id="RU003622"/>
    </source>
</evidence>
<dbReference type="EMBL" id="MH094141">
    <property type="protein sequence ID" value="AWP39922.1"/>
    <property type="molecule type" value="Genomic_DNA"/>
</dbReference>
<keyword evidence="5" id="KW-0496">Mitochondrion</keyword>
<dbReference type="GO" id="GO:0015935">
    <property type="term" value="C:small ribosomal subunit"/>
    <property type="evidence" value="ECO:0007669"/>
    <property type="project" value="InterPro"/>
</dbReference>
<sequence>MPTINQLIKGIRKKKKKKCKTRVLQGNPQRKGVCFKVYTTSPKKPNSAIRKVAKVNFLSLKKYRRKQAIVYIPGQGHNLQKFSVVLVRAGRVKDLPGVKYKAVRGKYDFNSVESFKRKNARSKYGIKATKYRTKA</sequence>